<gene>
    <name evidence="2" type="ORF">CVLEPA_LOCUS16365</name>
</gene>
<feature type="region of interest" description="Disordered" evidence="1">
    <location>
        <begin position="1"/>
        <end position="26"/>
    </location>
</feature>
<accession>A0ABP0G056</accession>
<dbReference type="Proteomes" id="UP001642483">
    <property type="component" value="Unassembled WGS sequence"/>
</dbReference>
<dbReference type="EMBL" id="CAWYQH010000099">
    <property type="protein sequence ID" value="CAK8685224.1"/>
    <property type="molecule type" value="Genomic_DNA"/>
</dbReference>
<comment type="caution">
    <text evidence="2">The sequence shown here is derived from an EMBL/GenBank/DDBJ whole genome shotgun (WGS) entry which is preliminary data.</text>
</comment>
<reference evidence="2 3" key="1">
    <citation type="submission" date="2024-02" db="EMBL/GenBank/DDBJ databases">
        <authorList>
            <person name="Daric V."/>
            <person name="Darras S."/>
        </authorList>
    </citation>
    <scope>NUCLEOTIDE SEQUENCE [LARGE SCALE GENOMIC DNA]</scope>
</reference>
<feature type="region of interest" description="Disordered" evidence="1">
    <location>
        <begin position="71"/>
        <end position="90"/>
    </location>
</feature>
<feature type="compositionally biased region" description="Basic and acidic residues" evidence="1">
    <location>
        <begin position="14"/>
        <end position="26"/>
    </location>
</feature>
<protein>
    <submittedName>
        <fullName evidence="2">Uncharacterized protein</fullName>
    </submittedName>
</protein>
<proteinExistence type="predicted"/>
<keyword evidence="3" id="KW-1185">Reference proteome</keyword>
<evidence type="ECO:0000313" key="3">
    <source>
        <dbReference type="Proteomes" id="UP001642483"/>
    </source>
</evidence>
<name>A0ABP0G056_CLALP</name>
<evidence type="ECO:0000256" key="1">
    <source>
        <dbReference type="SAM" id="MobiDB-lite"/>
    </source>
</evidence>
<sequence>MAVKRKSNTGAADKQTDEPNAPKHMELDTGVVATKKNKTEVDKNAVTSNQVIVYPPAQKCIGILPGISGYEDSGDSDSSLVDLCDSSSSS</sequence>
<organism evidence="2 3">
    <name type="scientific">Clavelina lepadiformis</name>
    <name type="common">Light-bulb sea squirt</name>
    <name type="synonym">Ascidia lepadiformis</name>
    <dbReference type="NCBI Taxonomy" id="159417"/>
    <lineage>
        <taxon>Eukaryota</taxon>
        <taxon>Metazoa</taxon>
        <taxon>Chordata</taxon>
        <taxon>Tunicata</taxon>
        <taxon>Ascidiacea</taxon>
        <taxon>Aplousobranchia</taxon>
        <taxon>Clavelinidae</taxon>
        <taxon>Clavelina</taxon>
    </lineage>
</organism>
<evidence type="ECO:0000313" key="2">
    <source>
        <dbReference type="EMBL" id="CAK8685224.1"/>
    </source>
</evidence>